<feature type="active site" evidence="6">
    <location>
        <position position="119"/>
    </location>
</feature>
<feature type="domain" description="AB hydrolase-1" evidence="7">
    <location>
        <begin position="36"/>
        <end position="283"/>
    </location>
</feature>
<comment type="catalytic activity">
    <reaction evidence="4">
        <text>[phosphatase 2A protein]-C-terminal L-leucine methyl ester + H2O = [phosphatase 2A protein]-C-terminal L-leucine + methanol + H(+)</text>
        <dbReference type="Rhea" id="RHEA:48548"/>
        <dbReference type="Rhea" id="RHEA-COMP:12134"/>
        <dbReference type="Rhea" id="RHEA-COMP:12135"/>
        <dbReference type="ChEBI" id="CHEBI:15377"/>
        <dbReference type="ChEBI" id="CHEBI:15378"/>
        <dbReference type="ChEBI" id="CHEBI:17790"/>
        <dbReference type="ChEBI" id="CHEBI:90516"/>
        <dbReference type="ChEBI" id="CHEBI:90517"/>
        <dbReference type="EC" id="3.1.1.89"/>
    </reaction>
</comment>
<dbReference type="AlphaFoldDB" id="A0AAD5LQB5"/>
<comment type="caution">
    <text evidence="8">The sequence shown here is derived from an EMBL/GenBank/DDBJ whole genome shotgun (WGS) entry which is preliminary data.</text>
</comment>
<dbReference type="Pfam" id="PF12697">
    <property type="entry name" value="Abhydrolase_6"/>
    <property type="match status" value="1"/>
</dbReference>
<evidence type="ECO:0000256" key="1">
    <source>
        <dbReference type="ARBA" id="ARBA00008645"/>
    </source>
</evidence>
<comment type="similarity">
    <text evidence="1 5">Belongs to the AB hydrolase superfamily.</text>
</comment>
<keyword evidence="2 5" id="KW-0719">Serine esterase</keyword>
<evidence type="ECO:0000256" key="3">
    <source>
        <dbReference type="ARBA" id="ARBA00022801"/>
    </source>
</evidence>
<dbReference type="PANTHER" id="PTHR14189:SF0">
    <property type="entry name" value="PROTEIN PHOSPHATASE METHYLESTERASE 1"/>
    <property type="match status" value="1"/>
</dbReference>
<organism evidence="8 9">
    <name type="scientific">Pythium insidiosum</name>
    <name type="common">Pythiosis disease agent</name>
    <dbReference type="NCBI Taxonomy" id="114742"/>
    <lineage>
        <taxon>Eukaryota</taxon>
        <taxon>Sar</taxon>
        <taxon>Stramenopiles</taxon>
        <taxon>Oomycota</taxon>
        <taxon>Peronosporomycetes</taxon>
        <taxon>Pythiales</taxon>
        <taxon>Pythiaceae</taxon>
        <taxon>Pythium</taxon>
    </lineage>
</organism>
<evidence type="ECO:0000256" key="5">
    <source>
        <dbReference type="PIRNR" id="PIRNR022950"/>
    </source>
</evidence>
<gene>
    <name evidence="8" type="ORF">P43SY_003636</name>
</gene>
<feature type="active site" evidence="6">
    <location>
        <position position="144"/>
    </location>
</feature>
<evidence type="ECO:0000313" key="8">
    <source>
        <dbReference type="EMBL" id="KAJ0405786.1"/>
    </source>
</evidence>
<accession>A0AAD5LQB5</accession>
<dbReference type="PANTHER" id="PTHR14189">
    <property type="entry name" value="PROTEIN PHOSPHATASE METHYLESTERASE-1 RELATED"/>
    <property type="match status" value="1"/>
</dbReference>
<sequence>MDDDVWRRYFDAREDVALPNGDVFRTYRAGASGPNIVLLHGGGYTSMTWCLVTALLKNYFTIHTIDLRGHGATRTANDDDLSIATLVQDVVDVLAAVLPPVDDQADASERPQTVLAGHSLGGAVAVRVAATERVPSLVGVMVIDVVEGTALASLEHMHQILARRPKSFSSVDEAVNWALHSGTVRNSDAAAVSIPSQLSKQENGKLGWRTDLKKSAPYWRDWFIGLSEQFLSLTPAKILVLAGSDRLDTALMRGQMMGKFELRLLYGSGHCIQEDCPDQLAKALVEFCSRCARTVSCELVGLADVPGGAKAVSSNADLLAQRLARARAMLPAGAPRPPQPPA</sequence>
<comment type="function">
    <text evidence="5">Demethylates proteins that have been reversibly carboxymethylated.</text>
</comment>
<dbReference type="EMBL" id="JAKCXM010000040">
    <property type="protein sequence ID" value="KAJ0405786.1"/>
    <property type="molecule type" value="Genomic_DNA"/>
</dbReference>
<dbReference type="Proteomes" id="UP001209570">
    <property type="component" value="Unassembled WGS sequence"/>
</dbReference>
<protein>
    <recommendedName>
        <fullName evidence="5">Protein phosphatase methylesterase 1</fullName>
        <shortName evidence="5">PME-1</shortName>
        <ecNumber evidence="5">3.1.1.-</ecNumber>
    </recommendedName>
</protein>
<dbReference type="PIRSF" id="PIRSF022950">
    <property type="entry name" value="PPase_methylesterase_euk"/>
    <property type="match status" value="1"/>
</dbReference>
<dbReference type="EC" id="3.1.1.-" evidence="5"/>
<dbReference type="GO" id="GO:0051723">
    <property type="term" value="F:protein methylesterase activity"/>
    <property type="evidence" value="ECO:0007669"/>
    <property type="project" value="UniProtKB-EC"/>
</dbReference>
<evidence type="ECO:0000313" key="9">
    <source>
        <dbReference type="Proteomes" id="UP001209570"/>
    </source>
</evidence>
<evidence type="ECO:0000256" key="4">
    <source>
        <dbReference type="ARBA" id="ARBA00049203"/>
    </source>
</evidence>
<dbReference type="Gene3D" id="3.40.50.1820">
    <property type="entry name" value="alpha/beta hydrolase"/>
    <property type="match status" value="1"/>
</dbReference>
<dbReference type="InterPro" id="IPR029058">
    <property type="entry name" value="AB_hydrolase_fold"/>
</dbReference>
<evidence type="ECO:0000256" key="2">
    <source>
        <dbReference type="ARBA" id="ARBA00022487"/>
    </source>
</evidence>
<feature type="active site" evidence="6">
    <location>
        <position position="270"/>
    </location>
</feature>
<evidence type="ECO:0000256" key="6">
    <source>
        <dbReference type="PIRSR" id="PIRSR022950-1"/>
    </source>
</evidence>
<evidence type="ECO:0000259" key="7">
    <source>
        <dbReference type="Pfam" id="PF12697"/>
    </source>
</evidence>
<dbReference type="InterPro" id="IPR016812">
    <property type="entry name" value="PPase_methylesterase_euk"/>
</dbReference>
<keyword evidence="3 5" id="KW-0378">Hydrolase</keyword>
<dbReference type="InterPro" id="IPR000073">
    <property type="entry name" value="AB_hydrolase_1"/>
</dbReference>
<proteinExistence type="inferred from homology"/>
<reference evidence="8" key="1">
    <citation type="submission" date="2021-12" db="EMBL/GenBank/DDBJ databases">
        <title>Prjna785345.</title>
        <authorList>
            <person name="Rujirawat T."/>
            <person name="Krajaejun T."/>
        </authorList>
    </citation>
    <scope>NUCLEOTIDE SEQUENCE</scope>
    <source>
        <strain evidence="8">Pi057C3</strain>
    </source>
</reference>
<dbReference type="SUPFAM" id="SSF53474">
    <property type="entry name" value="alpha/beta-Hydrolases"/>
    <property type="match status" value="1"/>
</dbReference>
<name>A0AAD5LQB5_PYTIN</name>
<keyword evidence="9" id="KW-1185">Reference proteome</keyword>